<dbReference type="EMBL" id="BFCC01000001">
    <property type="protein sequence ID" value="GBG35364.1"/>
    <property type="molecule type" value="Genomic_DNA"/>
</dbReference>
<evidence type="ECO:0000256" key="1">
    <source>
        <dbReference type="SAM" id="MobiDB-lite"/>
    </source>
</evidence>
<feature type="region of interest" description="Disordered" evidence="1">
    <location>
        <begin position="384"/>
        <end position="408"/>
    </location>
</feature>
<accession>A0A401IP12</accession>
<organism evidence="2">
    <name type="scientific">Hemigrapsus takanoi nimavirus</name>
    <dbReference type="NCBI Taxonomy" id="2133792"/>
    <lineage>
        <taxon>Viruses</taxon>
        <taxon>Viruses incertae sedis</taxon>
        <taxon>Naldaviricetes</taxon>
        <taxon>Nimaviridae</taxon>
    </lineage>
</organism>
<evidence type="ECO:0000313" key="2">
    <source>
        <dbReference type="EMBL" id="GBG35364.1"/>
    </source>
</evidence>
<feature type="region of interest" description="Disordered" evidence="1">
    <location>
        <begin position="165"/>
        <end position="217"/>
    </location>
</feature>
<protein>
    <submittedName>
        <fullName evidence="2">Wsv282-like protein</fullName>
    </submittedName>
</protein>
<feature type="compositionally biased region" description="Basic residues" evidence="1">
    <location>
        <begin position="122"/>
        <end position="136"/>
    </location>
</feature>
<feature type="compositionally biased region" description="Polar residues" evidence="1">
    <location>
        <begin position="139"/>
        <end position="151"/>
    </location>
</feature>
<feature type="region of interest" description="Disordered" evidence="1">
    <location>
        <begin position="1"/>
        <end position="151"/>
    </location>
</feature>
<feature type="compositionally biased region" description="Polar residues" evidence="1">
    <location>
        <begin position="398"/>
        <end position="408"/>
    </location>
</feature>
<name>A0A401IP12_9VIRU</name>
<comment type="caution">
    <text evidence="2">The sequence shown here is derived from an EMBL/GenBank/DDBJ whole genome shotgun (WGS) entry which is preliminary data.</text>
</comment>
<proteinExistence type="predicted"/>
<feature type="region of interest" description="Disordered" evidence="1">
    <location>
        <begin position="239"/>
        <end position="278"/>
    </location>
</feature>
<sequence>MDICQKDLMLSSDEEEEIGGGNDDGIPEEVLEELMEKSDPESGDDDSSECSSSSGSSEGEGEDDIESASQKKKKDEEESEESIAKGLEELLETVENLQSSCSSFDDEHEPGITVKASTPSSSRRRKVFTKKKKKKEKCATNNALPSSLFSSNKVQSTLTVHEYDDDDCVSYSSGSYSSEEDVAVMKSISDDNGDSDSDFDPERKVFTKKKEKKEKCATNNALPSSLFSSNKIQSTLAVHEDDDDDCLSYSSGSSSSEEDVDVMKSVSDDDDDSDSDFDPDVVLEQMEENKDASEDTASVISTGSSTATWSSLLSCRKNSNNNRKRRKLDTDTKFVRLSQTTLSINALKDEFSLSLGSLSSSLSFSSLSSRSSKLATAIVERASKTSDNARKKQQQQQAKYENFSNVTSMPPPAVMRSKRITSAASSNISIDRYGYKPQLTPDVEFVNEIKTVIAIYISLVFLQRAMNNKNNNSICYCEDMVRKMIGIINNIAREEMPHEKYQSVVRDALYIYCIVVSKLTGPEHLKRLRTPKQQSKFCYMIAMMVNNLPIDSDLSLAGKSTNLVQFASGMSDPAYRMAVRNLSSVFNNSYSVNKALKLPPSYLVMVNQILSILSSKNTSLCERKPRTLAQSAYLYYDHGLRDSLRSSGLTSEESSLGAAVRMVSQQLAVDGIDEESLEDGLCIAAGKLDVDGAMLKSLGGGQKDIKIIGLSTLLTQRFRKEARTIAIT</sequence>
<feature type="compositionally biased region" description="Acidic residues" evidence="1">
    <location>
        <begin position="268"/>
        <end position="278"/>
    </location>
</feature>
<reference evidence="2" key="1">
    <citation type="journal article" date="2018" name="J. Virol.">
        <title>Crustacean Genome Exploration Reveals the Evolutionary Origin of White Spot Syndrome Virus.</title>
        <authorList>
            <person name="Kawato S."/>
            <person name="Shitara A."/>
            <person name="Wang Y."/>
            <person name="Nozaki R."/>
            <person name="Kondo H."/>
            <person name="Hirono I."/>
        </authorList>
    </citation>
    <scope>NUCLEOTIDE SEQUENCE</scope>
    <source>
        <strain evidence="2">TUMSAT-1</strain>
    </source>
</reference>